<dbReference type="EMBL" id="AJJH01000024">
    <property type="protein sequence ID" value="EID80793.1"/>
    <property type="molecule type" value="Genomic_DNA"/>
</dbReference>
<dbReference type="AlphaFoldDB" id="I0WWM7"/>
<gene>
    <name evidence="2" type="ORF">W59_06283</name>
</gene>
<feature type="region of interest" description="Disordered" evidence="1">
    <location>
        <begin position="97"/>
        <end position="116"/>
    </location>
</feature>
<proteinExistence type="predicted"/>
<evidence type="ECO:0000313" key="3">
    <source>
        <dbReference type="Proteomes" id="UP000006447"/>
    </source>
</evidence>
<reference evidence="2 3" key="1">
    <citation type="journal article" date="2012" name="J. Bacteriol.">
        <title>Draft genome sequence of the nitrophenol-degrading actinomycete Rhodococcus imtechensis RKJ300.</title>
        <authorList>
            <person name="Vikram S."/>
            <person name="Kumar S."/>
            <person name="Subramanian S."/>
            <person name="Raghava G.P."/>
        </authorList>
    </citation>
    <scope>NUCLEOTIDE SEQUENCE [LARGE SCALE GENOMIC DNA]</scope>
    <source>
        <strain evidence="2 3">RKJ300</strain>
    </source>
</reference>
<protein>
    <recommendedName>
        <fullName evidence="4">Terminase small subunit</fullName>
    </recommendedName>
</protein>
<evidence type="ECO:0000256" key="1">
    <source>
        <dbReference type="SAM" id="MobiDB-lite"/>
    </source>
</evidence>
<comment type="caution">
    <text evidence="2">The sequence shown here is derived from an EMBL/GenBank/DDBJ whole genome shotgun (WGS) entry which is preliminary data.</text>
</comment>
<evidence type="ECO:0000313" key="2">
    <source>
        <dbReference type="EMBL" id="EID80793.1"/>
    </source>
</evidence>
<accession>I0WWM7</accession>
<name>I0WWM7_RHOOP</name>
<evidence type="ECO:0008006" key="4">
    <source>
        <dbReference type="Google" id="ProtNLM"/>
    </source>
</evidence>
<dbReference type="Proteomes" id="UP000006447">
    <property type="component" value="Unassembled WGS sequence"/>
</dbReference>
<dbReference type="PATRIC" id="fig|1165867.3.peg.1284"/>
<organism evidence="2 3">
    <name type="scientific">Rhodococcus opacus RKJ300 = JCM 13270</name>
    <dbReference type="NCBI Taxonomy" id="1165867"/>
    <lineage>
        <taxon>Bacteria</taxon>
        <taxon>Bacillati</taxon>
        <taxon>Actinomycetota</taxon>
        <taxon>Actinomycetes</taxon>
        <taxon>Mycobacteriales</taxon>
        <taxon>Nocardiaceae</taxon>
        <taxon>Rhodococcus</taxon>
    </lineage>
</organism>
<sequence>MASTSKYPERFGSSGRELWGEIDSKFSLNVPEKLVLKQACRAADRLDEIQAEMNGQSLVVQGKVQPVANPLMVEFRLQAQLLTKLIASLRIPDVAPEQPVSRPQRRGGARGTYATNPAALAVVRDAQ</sequence>